<keyword evidence="7 16" id="KW-0808">Transferase</keyword>
<dbReference type="PIRSF" id="PIRSF000848">
    <property type="entry name" value="CDP_diag_ino_3_P"/>
    <property type="match status" value="1"/>
</dbReference>
<comment type="cofactor">
    <cofactor evidence="2">
        <name>Mg(2+)</name>
        <dbReference type="ChEBI" id="CHEBI:18420"/>
    </cofactor>
</comment>
<dbReference type="GO" id="GO:0005794">
    <property type="term" value="C:Golgi apparatus"/>
    <property type="evidence" value="ECO:0007669"/>
    <property type="project" value="TreeGrafter"/>
</dbReference>
<name>A0A9P3PGI9_LYOSH</name>
<dbReference type="GO" id="GO:0046872">
    <property type="term" value="F:metal ion binding"/>
    <property type="evidence" value="ECO:0007669"/>
    <property type="project" value="UniProtKB-KW"/>
</dbReference>
<keyword evidence="9" id="KW-0479">Metal-binding</keyword>
<dbReference type="EC" id="2.7.8.11" evidence="5 16"/>
<dbReference type="OrthoDB" id="10251079at2759"/>
<dbReference type="Pfam" id="PF01066">
    <property type="entry name" value="CDP-OH_P_transf"/>
    <property type="match status" value="1"/>
</dbReference>
<comment type="similarity">
    <text evidence="4 16 17">Belongs to the CDP-alcohol phosphatidyltransferase class-I family.</text>
</comment>
<dbReference type="GO" id="GO:0003881">
    <property type="term" value="F:CDP-diacylglycerol-inositol 3-phosphatidyltransferase activity"/>
    <property type="evidence" value="ECO:0007669"/>
    <property type="project" value="UniProtKB-UniRule"/>
</dbReference>
<gene>
    <name evidence="20" type="primary">pis1</name>
    <name evidence="20" type="ORF">LshimejAT787_0205930</name>
</gene>
<keyword evidence="8 19" id="KW-0812">Transmembrane</keyword>
<dbReference type="Gene3D" id="1.20.120.1760">
    <property type="match status" value="1"/>
</dbReference>
<comment type="caution">
    <text evidence="20">The sequence shown here is derived from an EMBL/GenBank/DDBJ whole genome shotgun (WGS) entry which is preliminary data.</text>
</comment>
<keyword evidence="11 19" id="KW-1133">Transmembrane helix</keyword>
<evidence type="ECO:0000256" key="4">
    <source>
        <dbReference type="ARBA" id="ARBA00010441"/>
    </source>
</evidence>
<dbReference type="PANTHER" id="PTHR15362:SF4">
    <property type="entry name" value="CDP-DIACYLGLYCEROL--INOSITOL 3-PHOSPHATIDYLTRANSFERASE"/>
    <property type="match status" value="1"/>
</dbReference>
<dbReference type="FunFam" id="1.20.120.1760:FF:000011">
    <property type="entry name" value="Cdp-diacylglycerol-inositol 3-phosphatidyltransferase pis"/>
    <property type="match status" value="1"/>
</dbReference>
<dbReference type="PROSITE" id="PS00379">
    <property type="entry name" value="CDP_ALCOHOL_P_TRANSF"/>
    <property type="match status" value="1"/>
</dbReference>
<evidence type="ECO:0000256" key="14">
    <source>
        <dbReference type="ARBA" id="ARBA00023209"/>
    </source>
</evidence>
<evidence type="ECO:0000313" key="20">
    <source>
        <dbReference type="EMBL" id="GLB35028.1"/>
    </source>
</evidence>
<dbReference type="InterPro" id="IPR000462">
    <property type="entry name" value="CDP-OH_P_trans"/>
</dbReference>
<keyword evidence="10" id="KW-0460">Magnesium</keyword>
<keyword evidence="21" id="KW-1185">Reference proteome</keyword>
<dbReference type="GO" id="GO:0006661">
    <property type="term" value="P:phosphatidylinositol biosynthetic process"/>
    <property type="evidence" value="ECO:0007669"/>
    <property type="project" value="TreeGrafter"/>
</dbReference>
<evidence type="ECO:0000313" key="21">
    <source>
        <dbReference type="Proteomes" id="UP001063166"/>
    </source>
</evidence>
<keyword evidence="14 16" id="KW-0594">Phospholipid biosynthesis</keyword>
<evidence type="ECO:0000256" key="10">
    <source>
        <dbReference type="ARBA" id="ARBA00022842"/>
    </source>
</evidence>
<evidence type="ECO:0000256" key="6">
    <source>
        <dbReference type="ARBA" id="ARBA00022516"/>
    </source>
</evidence>
<evidence type="ECO:0000256" key="11">
    <source>
        <dbReference type="ARBA" id="ARBA00022989"/>
    </source>
</evidence>
<sequence>MPSSPSSPQMTQSPSQKRRRGHSIEVVDAKVAVDLATAQTYSENVFLFVPNLIGYARVILAGLSLHFMSYHPKYCTLAYVVSCLLDAVDGQAARALNQTSKFGAVLDMVTDRCTTSCLLCYLASAYPDYAILFQFLIALDFSSHYMHMYSSVVTGSRSHKLVTSEVSRILWLYYNDSRTLFFVCAGNELFYVSLYLMKWMAEPIGLPSVLADLTYAQALALVSLPICFLKNVINLVQLWKASKILVGVDLAERAMARKEQNAKEQ</sequence>
<evidence type="ECO:0000256" key="1">
    <source>
        <dbReference type="ARBA" id="ARBA00001936"/>
    </source>
</evidence>
<dbReference type="InterPro" id="IPR043130">
    <property type="entry name" value="CDP-OH_PTrfase_TM_dom"/>
</dbReference>
<reference evidence="20" key="1">
    <citation type="submission" date="2022-07" db="EMBL/GenBank/DDBJ databases">
        <title>The genome of Lyophyllum shimeji provides insight into the initial evolution of ectomycorrhizal fungal genome.</title>
        <authorList>
            <person name="Kobayashi Y."/>
            <person name="Shibata T."/>
            <person name="Hirakawa H."/>
            <person name="Shigenobu S."/>
            <person name="Nishiyama T."/>
            <person name="Yamada A."/>
            <person name="Hasebe M."/>
            <person name="Kawaguchi M."/>
        </authorList>
    </citation>
    <scope>NUCLEOTIDE SEQUENCE</scope>
    <source>
        <strain evidence="20">AT787</strain>
    </source>
</reference>
<evidence type="ECO:0000256" key="2">
    <source>
        <dbReference type="ARBA" id="ARBA00001946"/>
    </source>
</evidence>
<evidence type="ECO:0000256" key="19">
    <source>
        <dbReference type="SAM" id="Phobius"/>
    </source>
</evidence>
<keyword evidence="12 16" id="KW-0443">Lipid metabolism</keyword>
<feature type="compositionally biased region" description="Low complexity" evidence="18">
    <location>
        <begin position="1"/>
        <end position="15"/>
    </location>
</feature>
<feature type="region of interest" description="Disordered" evidence="18">
    <location>
        <begin position="1"/>
        <end position="21"/>
    </location>
</feature>
<evidence type="ECO:0000256" key="12">
    <source>
        <dbReference type="ARBA" id="ARBA00023098"/>
    </source>
</evidence>
<evidence type="ECO:0000256" key="18">
    <source>
        <dbReference type="SAM" id="MobiDB-lite"/>
    </source>
</evidence>
<evidence type="ECO:0000256" key="3">
    <source>
        <dbReference type="ARBA" id="ARBA00004141"/>
    </source>
</evidence>
<comment type="cofactor">
    <cofactor evidence="1">
        <name>Mn(2+)</name>
        <dbReference type="ChEBI" id="CHEBI:29035"/>
    </cofactor>
</comment>
<dbReference type="GO" id="GO:0016020">
    <property type="term" value="C:membrane"/>
    <property type="evidence" value="ECO:0007669"/>
    <property type="project" value="UniProtKB-SubCell"/>
</dbReference>
<evidence type="ECO:0000256" key="9">
    <source>
        <dbReference type="ARBA" id="ARBA00022723"/>
    </source>
</evidence>
<dbReference type="EMBL" id="BRPK01000002">
    <property type="protein sequence ID" value="GLB35028.1"/>
    <property type="molecule type" value="Genomic_DNA"/>
</dbReference>
<comment type="subcellular location">
    <subcellularLocation>
        <location evidence="3">Membrane</location>
        <topology evidence="3">Multi-pass membrane protein</topology>
    </subcellularLocation>
</comment>
<dbReference type="PANTHER" id="PTHR15362">
    <property type="entry name" value="PHOSPHATIDYLINOSITOL SYNTHASE"/>
    <property type="match status" value="1"/>
</dbReference>
<keyword evidence="15 16" id="KW-1208">Phospholipid metabolism</keyword>
<feature type="transmembrane region" description="Helical" evidence="19">
    <location>
        <begin position="45"/>
        <end position="65"/>
    </location>
</feature>
<feature type="transmembrane region" description="Helical" evidence="19">
    <location>
        <begin position="213"/>
        <end position="233"/>
    </location>
</feature>
<accession>A0A9P3PGI9</accession>
<protein>
    <recommendedName>
        <fullName evidence="5 16">CDP-diacylglycerol--inositol 3-phosphatidyltransferase</fullName>
        <ecNumber evidence="5 16">2.7.8.11</ecNumber>
    </recommendedName>
</protein>
<evidence type="ECO:0000256" key="17">
    <source>
        <dbReference type="RuleBase" id="RU003750"/>
    </source>
</evidence>
<keyword evidence="13 16" id="KW-0472">Membrane</keyword>
<evidence type="ECO:0000256" key="5">
    <source>
        <dbReference type="ARBA" id="ARBA00013212"/>
    </source>
</evidence>
<dbReference type="Proteomes" id="UP001063166">
    <property type="component" value="Unassembled WGS sequence"/>
</dbReference>
<evidence type="ECO:0000256" key="7">
    <source>
        <dbReference type="ARBA" id="ARBA00022679"/>
    </source>
</evidence>
<evidence type="ECO:0000256" key="16">
    <source>
        <dbReference type="PIRNR" id="PIRNR000848"/>
    </source>
</evidence>
<comment type="catalytic activity">
    <reaction evidence="16">
        <text>a CDP-1,2-diacyl-sn-glycerol + myo-inositol = a 1,2-diacyl-sn-glycero-3-phospho-(1D-myo-inositol) + CMP + H(+)</text>
        <dbReference type="Rhea" id="RHEA:11580"/>
        <dbReference type="ChEBI" id="CHEBI:15378"/>
        <dbReference type="ChEBI" id="CHEBI:17268"/>
        <dbReference type="ChEBI" id="CHEBI:57880"/>
        <dbReference type="ChEBI" id="CHEBI:58332"/>
        <dbReference type="ChEBI" id="CHEBI:60377"/>
        <dbReference type="EC" id="2.7.8.11"/>
    </reaction>
</comment>
<evidence type="ECO:0000256" key="8">
    <source>
        <dbReference type="ARBA" id="ARBA00022692"/>
    </source>
</evidence>
<dbReference type="AlphaFoldDB" id="A0A9P3PGI9"/>
<proteinExistence type="inferred from homology"/>
<evidence type="ECO:0000256" key="13">
    <source>
        <dbReference type="ARBA" id="ARBA00023136"/>
    </source>
</evidence>
<keyword evidence="6 16" id="KW-0444">Lipid biosynthesis</keyword>
<evidence type="ECO:0000256" key="15">
    <source>
        <dbReference type="ARBA" id="ARBA00023264"/>
    </source>
</evidence>
<dbReference type="InterPro" id="IPR048254">
    <property type="entry name" value="CDP_ALCOHOL_P_TRANSF_CS"/>
</dbReference>
<dbReference type="InterPro" id="IPR014387">
    <property type="entry name" value="CDP_diag_ino_3_P_euk"/>
</dbReference>
<organism evidence="20 21">
    <name type="scientific">Lyophyllum shimeji</name>
    <name type="common">Hon-shimeji</name>
    <name type="synonym">Tricholoma shimeji</name>
    <dbReference type="NCBI Taxonomy" id="47721"/>
    <lineage>
        <taxon>Eukaryota</taxon>
        <taxon>Fungi</taxon>
        <taxon>Dikarya</taxon>
        <taxon>Basidiomycota</taxon>
        <taxon>Agaricomycotina</taxon>
        <taxon>Agaricomycetes</taxon>
        <taxon>Agaricomycetidae</taxon>
        <taxon>Agaricales</taxon>
        <taxon>Tricholomatineae</taxon>
        <taxon>Lyophyllaceae</taxon>
        <taxon>Lyophyllum</taxon>
    </lineage>
</organism>